<dbReference type="InterPro" id="IPR018958">
    <property type="entry name" value="Knr4/Smi1-like_dom"/>
</dbReference>
<protein>
    <submittedName>
        <fullName evidence="2">SMI1/KNR4 family protein</fullName>
    </submittedName>
</protein>
<dbReference type="RefSeq" id="WP_379867406.1">
    <property type="nucleotide sequence ID" value="NZ_JBHTBW010000075.1"/>
</dbReference>
<comment type="caution">
    <text evidence="2">The sequence shown here is derived from an EMBL/GenBank/DDBJ whole genome shotgun (WGS) entry which is preliminary data.</text>
</comment>
<dbReference type="SUPFAM" id="SSF160631">
    <property type="entry name" value="SMI1/KNR4-like"/>
    <property type="match status" value="1"/>
</dbReference>
<sequence>MDICQTIKGLQSLSDVEIDKPSGLPRVVENQCLPDDLQLFYEKFGGVTLFPHAENTYRIVQPQEFKLANPILIADEELLELELNRGNTQLLFTSECYVLVDLGDANYIVIDLNKERHGLCYLGFWDSFGVIGETPIIAKSFKELLQKMIESEGEEVWFFEKEDFQDYGDAFIVAGVEEFDPDNID</sequence>
<evidence type="ECO:0000313" key="3">
    <source>
        <dbReference type="Proteomes" id="UP001596500"/>
    </source>
</evidence>
<dbReference type="EMBL" id="JBHTBW010000075">
    <property type="protein sequence ID" value="MFC7443076.1"/>
    <property type="molecule type" value="Genomic_DNA"/>
</dbReference>
<name>A0ABW2RQI0_9BACL</name>
<evidence type="ECO:0000259" key="1">
    <source>
        <dbReference type="Pfam" id="PF09346"/>
    </source>
</evidence>
<reference evidence="3" key="1">
    <citation type="journal article" date="2019" name="Int. J. Syst. Evol. Microbiol.">
        <title>The Global Catalogue of Microorganisms (GCM) 10K type strain sequencing project: providing services to taxonomists for standard genome sequencing and annotation.</title>
        <authorList>
            <consortium name="The Broad Institute Genomics Platform"/>
            <consortium name="The Broad Institute Genome Sequencing Center for Infectious Disease"/>
            <person name="Wu L."/>
            <person name="Ma J."/>
        </authorList>
    </citation>
    <scope>NUCLEOTIDE SEQUENCE [LARGE SCALE GENOMIC DNA]</scope>
    <source>
        <strain evidence="3">CGMCC 1.12942</strain>
    </source>
</reference>
<feature type="domain" description="Knr4/Smi1-like" evidence="1">
    <location>
        <begin position="33"/>
        <end position="146"/>
    </location>
</feature>
<organism evidence="2 3">
    <name type="scientific">Laceyella putida</name>
    <dbReference type="NCBI Taxonomy" id="110101"/>
    <lineage>
        <taxon>Bacteria</taxon>
        <taxon>Bacillati</taxon>
        <taxon>Bacillota</taxon>
        <taxon>Bacilli</taxon>
        <taxon>Bacillales</taxon>
        <taxon>Thermoactinomycetaceae</taxon>
        <taxon>Laceyella</taxon>
    </lineage>
</organism>
<dbReference type="Gene3D" id="3.40.1580.10">
    <property type="entry name" value="SMI1/KNR4-like"/>
    <property type="match status" value="1"/>
</dbReference>
<dbReference type="Proteomes" id="UP001596500">
    <property type="component" value="Unassembled WGS sequence"/>
</dbReference>
<proteinExistence type="predicted"/>
<dbReference type="InterPro" id="IPR037883">
    <property type="entry name" value="Knr4/Smi1-like_sf"/>
</dbReference>
<accession>A0ABW2RQI0</accession>
<evidence type="ECO:0000313" key="2">
    <source>
        <dbReference type="EMBL" id="MFC7443076.1"/>
    </source>
</evidence>
<gene>
    <name evidence="2" type="ORF">ACFQNG_18580</name>
</gene>
<keyword evidence="3" id="KW-1185">Reference proteome</keyword>
<dbReference type="Pfam" id="PF09346">
    <property type="entry name" value="SMI1_KNR4"/>
    <property type="match status" value="1"/>
</dbReference>